<evidence type="ECO:0000313" key="3">
    <source>
        <dbReference type="Proteomes" id="UP001378188"/>
    </source>
</evidence>
<evidence type="ECO:0000259" key="1">
    <source>
        <dbReference type="Pfam" id="PF14534"/>
    </source>
</evidence>
<dbReference type="Proteomes" id="UP001378188">
    <property type="component" value="Unassembled WGS sequence"/>
</dbReference>
<accession>A0AAW9RD36</accession>
<dbReference type="AlphaFoldDB" id="A0AAW9RD36"/>
<protein>
    <submittedName>
        <fullName evidence="2">Nuclear transport factor 2 family protein</fullName>
    </submittedName>
</protein>
<sequence length="132" mass="14458">MAAHDVDSQASREALLAAERRLYQAMIDNDLAALGDILSDDVTYVHSTAVAEGKALYLERVAAGHYDYKSIESRDVTLRIRQDLAVISGTLDMAVATGGGPTLMMHLLFVLVWTRQNGEWKLSLRQATNIPG</sequence>
<feature type="domain" description="DUF4440" evidence="1">
    <location>
        <begin position="15"/>
        <end position="122"/>
    </location>
</feature>
<dbReference type="SUPFAM" id="SSF54427">
    <property type="entry name" value="NTF2-like"/>
    <property type="match status" value="1"/>
</dbReference>
<comment type="caution">
    <text evidence="2">The sequence shown here is derived from an EMBL/GenBank/DDBJ whole genome shotgun (WGS) entry which is preliminary data.</text>
</comment>
<reference evidence="2 3" key="1">
    <citation type="submission" date="2024-02" db="EMBL/GenBank/DDBJ databases">
        <title>Genome analysis and characterization of Microbaculum marinisediminis sp. nov., isolated from marine sediment.</title>
        <authorList>
            <person name="Du Z.-J."/>
            <person name="Ye Y.-Q."/>
            <person name="Zhang Z.-R."/>
            <person name="Yuan S.-M."/>
            <person name="Zhang X.-Y."/>
        </authorList>
    </citation>
    <scope>NUCLEOTIDE SEQUENCE [LARGE SCALE GENOMIC DNA]</scope>
    <source>
        <strain evidence="2 3">SDUM1044001</strain>
    </source>
</reference>
<dbReference type="Pfam" id="PF14534">
    <property type="entry name" value="DUF4440"/>
    <property type="match status" value="1"/>
</dbReference>
<gene>
    <name evidence="2" type="ORF">V3328_08675</name>
</gene>
<keyword evidence="3" id="KW-1185">Reference proteome</keyword>
<dbReference type="RefSeq" id="WP_340329243.1">
    <property type="nucleotide sequence ID" value="NZ_JAZHOF010000003.1"/>
</dbReference>
<organism evidence="2 3">
    <name type="scientific">Microbaculum marinum</name>
    <dbReference type="NCBI Taxonomy" id="1764581"/>
    <lineage>
        <taxon>Bacteria</taxon>
        <taxon>Pseudomonadati</taxon>
        <taxon>Pseudomonadota</taxon>
        <taxon>Alphaproteobacteria</taxon>
        <taxon>Hyphomicrobiales</taxon>
        <taxon>Tepidamorphaceae</taxon>
        <taxon>Microbaculum</taxon>
    </lineage>
</organism>
<dbReference type="InterPro" id="IPR032710">
    <property type="entry name" value="NTF2-like_dom_sf"/>
</dbReference>
<evidence type="ECO:0000313" key="2">
    <source>
        <dbReference type="EMBL" id="MEJ8571544.1"/>
    </source>
</evidence>
<dbReference type="EMBL" id="JAZHOF010000003">
    <property type="protein sequence ID" value="MEJ8571544.1"/>
    <property type="molecule type" value="Genomic_DNA"/>
</dbReference>
<dbReference type="Gene3D" id="3.10.450.50">
    <property type="match status" value="1"/>
</dbReference>
<name>A0AAW9RD36_9HYPH</name>
<proteinExistence type="predicted"/>
<dbReference type="InterPro" id="IPR027843">
    <property type="entry name" value="DUF4440"/>
</dbReference>